<feature type="region of interest" description="Disordered" evidence="1">
    <location>
        <begin position="43"/>
        <end position="67"/>
    </location>
</feature>
<reference evidence="2" key="1">
    <citation type="submission" date="2014-11" db="EMBL/GenBank/DDBJ databases">
        <authorList>
            <person name="Amaro Gonzalez C."/>
        </authorList>
    </citation>
    <scope>NUCLEOTIDE SEQUENCE</scope>
</reference>
<name>A0A0E9WGH6_ANGAN</name>
<protein>
    <submittedName>
        <fullName evidence="2">Uncharacterized protein</fullName>
    </submittedName>
</protein>
<proteinExistence type="predicted"/>
<sequence length="67" mass="7048">MHPSCSPGTYRSTAAVGLYLISASSPHSAVRLAVCNCCCAPSAGGKSRAPTEQNIFWDSKSGPKYRD</sequence>
<reference evidence="2" key="2">
    <citation type="journal article" date="2015" name="Fish Shellfish Immunol.">
        <title>Early steps in the European eel (Anguilla anguilla)-Vibrio vulnificus interaction in the gills: Role of the RtxA13 toxin.</title>
        <authorList>
            <person name="Callol A."/>
            <person name="Pajuelo D."/>
            <person name="Ebbesson L."/>
            <person name="Teles M."/>
            <person name="MacKenzie S."/>
            <person name="Amaro C."/>
        </authorList>
    </citation>
    <scope>NUCLEOTIDE SEQUENCE</scope>
</reference>
<organism evidence="2">
    <name type="scientific">Anguilla anguilla</name>
    <name type="common">European freshwater eel</name>
    <name type="synonym">Muraena anguilla</name>
    <dbReference type="NCBI Taxonomy" id="7936"/>
    <lineage>
        <taxon>Eukaryota</taxon>
        <taxon>Metazoa</taxon>
        <taxon>Chordata</taxon>
        <taxon>Craniata</taxon>
        <taxon>Vertebrata</taxon>
        <taxon>Euteleostomi</taxon>
        <taxon>Actinopterygii</taxon>
        <taxon>Neopterygii</taxon>
        <taxon>Teleostei</taxon>
        <taxon>Anguilliformes</taxon>
        <taxon>Anguillidae</taxon>
        <taxon>Anguilla</taxon>
    </lineage>
</organism>
<evidence type="ECO:0000256" key="1">
    <source>
        <dbReference type="SAM" id="MobiDB-lite"/>
    </source>
</evidence>
<accession>A0A0E9WGH6</accession>
<dbReference type="AlphaFoldDB" id="A0A0E9WGH6"/>
<dbReference type="EMBL" id="GBXM01019088">
    <property type="protein sequence ID" value="JAH89489.1"/>
    <property type="molecule type" value="Transcribed_RNA"/>
</dbReference>
<evidence type="ECO:0000313" key="2">
    <source>
        <dbReference type="EMBL" id="JAH89489.1"/>
    </source>
</evidence>